<accession>A0A7S3PAG7</accession>
<name>A0A7S3PAG7_9STRA</name>
<gene>
    <name evidence="14" type="ORF">ASTO00021_LOCUS1630</name>
</gene>
<evidence type="ECO:0000256" key="7">
    <source>
        <dbReference type="ARBA" id="ARBA00044451"/>
    </source>
</evidence>
<dbReference type="PANTHER" id="PTHR43710">
    <property type="entry name" value="2-HYDROXYACYL-COA LYASE"/>
    <property type="match status" value="1"/>
</dbReference>
<evidence type="ECO:0000256" key="6">
    <source>
        <dbReference type="ARBA" id="ARBA00023239"/>
    </source>
</evidence>
<organism evidence="14">
    <name type="scientific">Aplanochytrium stocchinoi</name>
    <dbReference type="NCBI Taxonomy" id="215587"/>
    <lineage>
        <taxon>Eukaryota</taxon>
        <taxon>Sar</taxon>
        <taxon>Stramenopiles</taxon>
        <taxon>Bigyra</taxon>
        <taxon>Labyrinthulomycetes</taxon>
        <taxon>Thraustochytrida</taxon>
        <taxon>Thraustochytriidae</taxon>
        <taxon>Aplanochytrium</taxon>
    </lineage>
</organism>
<dbReference type="GO" id="GO:0030976">
    <property type="term" value="F:thiamine pyrophosphate binding"/>
    <property type="evidence" value="ECO:0007669"/>
    <property type="project" value="InterPro"/>
</dbReference>
<dbReference type="InterPro" id="IPR000399">
    <property type="entry name" value="TPP-bd_CS"/>
</dbReference>
<dbReference type="Pfam" id="PF02776">
    <property type="entry name" value="TPP_enzyme_N"/>
    <property type="match status" value="1"/>
</dbReference>
<feature type="domain" description="Thiamine pyrophosphate enzyme central" evidence="11">
    <location>
        <begin position="206"/>
        <end position="335"/>
    </location>
</feature>
<comment type="similarity">
    <text evidence="2 10">Belongs to the TPP enzyme family.</text>
</comment>
<evidence type="ECO:0000256" key="2">
    <source>
        <dbReference type="ARBA" id="ARBA00007812"/>
    </source>
</evidence>
<evidence type="ECO:0000256" key="8">
    <source>
        <dbReference type="ARBA" id="ARBA00044454"/>
    </source>
</evidence>
<dbReference type="InterPro" id="IPR012001">
    <property type="entry name" value="Thiamin_PyroP_enz_TPP-bd_dom"/>
</dbReference>
<keyword evidence="5 10" id="KW-0786">Thiamine pyrophosphate</keyword>
<dbReference type="Gene3D" id="3.40.50.970">
    <property type="match status" value="2"/>
</dbReference>
<comment type="catalytic activity">
    <reaction evidence="7">
        <text>a 2-hydroxy-3-methyl fatty acyl-CoA = a 2-methyl-branched fatty aldehyde + formyl-CoA</text>
        <dbReference type="Rhea" id="RHEA:25375"/>
        <dbReference type="ChEBI" id="CHEBI:49188"/>
        <dbReference type="ChEBI" id="CHEBI:57376"/>
        <dbReference type="ChEBI" id="CHEBI:58783"/>
        <dbReference type="EC" id="4.1.2.63"/>
    </reaction>
    <physiologicalReaction direction="left-to-right" evidence="7">
        <dbReference type="Rhea" id="RHEA:25376"/>
    </physiologicalReaction>
</comment>
<evidence type="ECO:0000256" key="9">
    <source>
        <dbReference type="ARBA" id="ARBA00044518"/>
    </source>
</evidence>
<dbReference type="CDD" id="cd02004">
    <property type="entry name" value="TPP_BZL_OCoD_HPCL"/>
    <property type="match status" value="1"/>
</dbReference>
<dbReference type="InterPro" id="IPR045025">
    <property type="entry name" value="HACL1-like"/>
</dbReference>
<dbReference type="InterPro" id="IPR012000">
    <property type="entry name" value="Thiamin_PyroP_enz_cen_dom"/>
</dbReference>
<evidence type="ECO:0000313" key="14">
    <source>
        <dbReference type="EMBL" id="CAE0431293.1"/>
    </source>
</evidence>
<dbReference type="AlphaFoldDB" id="A0A7S3PAG7"/>
<evidence type="ECO:0000256" key="1">
    <source>
        <dbReference type="ARBA" id="ARBA00001964"/>
    </source>
</evidence>
<dbReference type="InterPro" id="IPR029035">
    <property type="entry name" value="DHS-like_NAD/FAD-binding_dom"/>
</dbReference>
<dbReference type="Pfam" id="PF02775">
    <property type="entry name" value="TPP_enzyme_C"/>
    <property type="match status" value="1"/>
</dbReference>
<evidence type="ECO:0000256" key="10">
    <source>
        <dbReference type="RuleBase" id="RU362132"/>
    </source>
</evidence>
<dbReference type="PROSITE" id="PS00187">
    <property type="entry name" value="TPP_ENZYMES"/>
    <property type="match status" value="1"/>
</dbReference>
<dbReference type="Pfam" id="PF00205">
    <property type="entry name" value="TPP_enzyme_M"/>
    <property type="match status" value="1"/>
</dbReference>
<dbReference type="Gene3D" id="3.40.50.1220">
    <property type="entry name" value="TPP-binding domain"/>
    <property type="match status" value="1"/>
</dbReference>
<sequence>MSGKGNDAIKGRHVVAKALKSQGIKYVFGIVGYPIIELGFALQSEGLTYVGMRNEQAASYAAAAVGYLTGTPGCCLVVPGPGVIHALAGMANASANGWPMICIAGSSELEQDGLGAFQESLPPQGGAQMQLQYVVPVCKYSVKATEIERIPFFVEQAVRYAKNGRPGATYVEIAGDTLRKSCAASQIYYPSMGIDPPLSLAPSAEIQRALRVLKGAKRPLIIVGKGAAYAGASSLIREFQKQTNMPFLPSPMGKGVLPDDHPMCMSSARSFALKNADAILLIGARLNWILHYGRPPRYSRDVKFIHIEILPEELGHSLPVEVGLVGHAKAIVGQLVTGLKSEPINISSDSDWIKSLKEQQQKSIDIFSELFNDRSVPLNYYCPLSIINKHTPKNAIIVNEGSDTMDIGRTVLLNYEPKMRLDAGTWGTMGVGMGQAIAGALVNPNPGCVFVAGDSAFGFSGMEFEVVCRYQLPVVVVIINNNGIGALNPDDFMGLSGTDDRLNYPAKSLTPACRYEGYATAMGATGVFVDNADDLERAFKAAVSTKPFKPTIINCMISTTASRGKPAAPPFAKVGKL</sequence>
<keyword evidence="3" id="KW-0479">Metal-binding</keyword>
<dbReference type="GO" id="GO:0001561">
    <property type="term" value="P:fatty acid alpha-oxidation"/>
    <property type="evidence" value="ECO:0007669"/>
    <property type="project" value="TreeGrafter"/>
</dbReference>
<dbReference type="EMBL" id="HBIN01002466">
    <property type="protein sequence ID" value="CAE0431293.1"/>
    <property type="molecule type" value="Transcribed_RNA"/>
</dbReference>
<keyword evidence="6" id="KW-0456">Lyase</keyword>
<dbReference type="PANTHER" id="PTHR43710:SF2">
    <property type="entry name" value="2-HYDROXYACYL-COA LYASE 1"/>
    <property type="match status" value="1"/>
</dbReference>
<dbReference type="SUPFAM" id="SSF52467">
    <property type="entry name" value="DHS-like NAD/FAD-binding domain"/>
    <property type="match status" value="1"/>
</dbReference>
<evidence type="ECO:0000259" key="12">
    <source>
        <dbReference type="Pfam" id="PF02775"/>
    </source>
</evidence>
<evidence type="ECO:0000256" key="5">
    <source>
        <dbReference type="ARBA" id="ARBA00023052"/>
    </source>
</evidence>
<dbReference type="EC" id="4.1.2.63" evidence="9"/>
<feature type="domain" description="Thiamine pyrophosphate enzyme TPP-binding" evidence="12">
    <location>
        <begin position="412"/>
        <end position="553"/>
    </location>
</feature>
<comment type="catalytic activity">
    <reaction evidence="8">
        <text>an (R)-2-hydroxy-long-chain-fatty acyl-CoA = a long-chain fatty aldehyde + formyl-CoA</text>
        <dbReference type="Rhea" id="RHEA:67444"/>
        <dbReference type="ChEBI" id="CHEBI:17176"/>
        <dbReference type="ChEBI" id="CHEBI:57376"/>
        <dbReference type="ChEBI" id="CHEBI:170012"/>
        <dbReference type="EC" id="4.1.2.63"/>
    </reaction>
    <physiologicalReaction direction="left-to-right" evidence="8">
        <dbReference type="Rhea" id="RHEA:67445"/>
    </physiologicalReaction>
</comment>
<proteinExistence type="inferred from homology"/>
<dbReference type="GO" id="GO:0106359">
    <property type="term" value="F:2-hydroxyacyl-CoA lyase activity"/>
    <property type="evidence" value="ECO:0007669"/>
    <property type="project" value="UniProtKB-EC"/>
</dbReference>
<protein>
    <recommendedName>
        <fullName evidence="9">2-hydroxyacyl-CoA lyase</fullName>
        <ecNumber evidence="9">4.1.2.63</ecNumber>
    </recommendedName>
</protein>
<evidence type="ECO:0000259" key="11">
    <source>
        <dbReference type="Pfam" id="PF00205"/>
    </source>
</evidence>
<evidence type="ECO:0000256" key="4">
    <source>
        <dbReference type="ARBA" id="ARBA00022842"/>
    </source>
</evidence>
<dbReference type="CDD" id="cd07035">
    <property type="entry name" value="TPP_PYR_POX_like"/>
    <property type="match status" value="1"/>
</dbReference>
<dbReference type="SUPFAM" id="SSF52518">
    <property type="entry name" value="Thiamin diphosphate-binding fold (THDP-binding)"/>
    <property type="match status" value="2"/>
</dbReference>
<feature type="domain" description="Thiamine pyrophosphate enzyme N-terminal TPP-binding" evidence="13">
    <location>
        <begin position="10"/>
        <end position="120"/>
    </location>
</feature>
<dbReference type="InterPro" id="IPR029061">
    <property type="entry name" value="THDP-binding"/>
</dbReference>
<dbReference type="GO" id="GO:0005777">
    <property type="term" value="C:peroxisome"/>
    <property type="evidence" value="ECO:0007669"/>
    <property type="project" value="TreeGrafter"/>
</dbReference>
<dbReference type="InterPro" id="IPR011766">
    <property type="entry name" value="TPP_enzyme_TPP-bd"/>
</dbReference>
<evidence type="ECO:0000259" key="13">
    <source>
        <dbReference type="Pfam" id="PF02776"/>
    </source>
</evidence>
<evidence type="ECO:0000256" key="3">
    <source>
        <dbReference type="ARBA" id="ARBA00022723"/>
    </source>
</evidence>
<reference evidence="14" key="1">
    <citation type="submission" date="2021-01" db="EMBL/GenBank/DDBJ databases">
        <authorList>
            <person name="Corre E."/>
            <person name="Pelletier E."/>
            <person name="Niang G."/>
            <person name="Scheremetjew M."/>
            <person name="Finn R."/>
            <person name="Kale V."/>
            <person name="Holt S."/>
            <person name="Cochrane G."/>
            <person name="Meng A."/>
            <person name="Brown T."/>
            <person name="Cohen L."/>
        </authorList>
    </citation>
    <scope>NUCLEOTIDE SEQUENCE</scope>
    <source>
        <strain evidence="14">GSBS06</strain>
    </source>
</reference>
<comment type="cofactor">
    <cofactor evidence="1">
        <name>thiamine diphosphate</name>
        <dbReference type="ChEBI" id="CHEBI:58937"/>
    </cofactor>
</comment>
<dbReference type="GO" id="GO:0000287">
    <property type="term" value="F:magnesium ion binding"/>
    <property type="evidence" value="ECO:0007669"/>
    <property type="project" value="InterPro"/>
</dbReference>
<dbReference type="FunFam" id="3.40.50.1220:FF:000006">
    <property type="entry name" value="2-hydroxyacyl-CoA lyase 1"/>
    <property type="match status" value="1"/>
</dbReference>
<keyword evidence="4" id="KW-0460">Magnesium</keyword>